<dbReference type="Proteomes" id="UP000743370">
    <property type="component" value="Unassembled WGS sequence"/>
</dbReference>
<dbReference type="EMBL" id="JABFOF010000002">
    <property type="protein sequence ID" value="KAG2404720.1"/>
    <property type="molecule type" value="Genomic_DNA"/>
</dbReference>
<evidence type="ECO:0000313" key="1">
    <source>
        <dbReference type="EMBL" id="KAG2404720.1"/>
    </source>
</evidence>
<dbReference type="SUPFAM" id="SSF50998">
    <property type="entry name" value="Quinoprotein alcohol dehydrogenase-like"/>
    <property type="match status" value="1"/>
</dbReference>
<dbReference type="Gene3D" id="2.130.10.10">
    <property type="entry name" value="YVTN repeat-like/Quinoprotein amine dehydrogenase"/>
    <property type="match status" value="1"/>
</dbReference>
<evidence type="ECO:0008006" key="3">
    <source>
        <dbReference type="Google" id="ProtNLM"/>
    </source>
</evidence>
<gene>
    <name evidence="1" type="ORF">HKW66_Vig0116420</name>
</gene>
<dbReference type="SMART" id="SM00320">
    <property type="entry name" value="WD40"/>
    <property type="match status" value="2"/>
</dbReference>
<evidence type="ECO:0000313" key="2">
    <source>
        <dbReference type="Proteomes" id="UP000743370"/>
    </source>
</evidence>
<dbReference type="InterPro" id="IPR001680">
    <property type="entry name" value="WD40_rpt"/>
</dbReference>
<dbReference type="InterPro" id="IPR052779">
    <property type="entry name" value="WDR62"/>
</dbReference>
<sequence>MAVDATCETVVTVGQDKKIKTFDMAAQKLIRSHNHDKNFGEPIKVIMDPSCSYVVCSFSNKSICIYDLITGKMASKAAGHAEIVTGVIFLPDCKHIVSVDGTGCVFVWKLPASLSSRILERVMERNNPLSPRSSSQPPYLGCLSFCKEEFQHSNINPDGVWSMMNNSQHLNGMLNPGISQREASAFKFSVSRLPKWAQAKVTGSNGVCKNLNCTSSEVFSPLSTEVQIPSDNASPSPGTVNGRTYSNVPLDNHWHSVYTVFTEALSSPEMFDLCKTEFAEIPLNIRKHRTVISEDQNSFGLNNLSKNEKMGVAPDQHVGCNNNDVSWCSEELSESKAEQLYLSESTEGNLDSVSYEEDSHMFKQHFGSLSNTRKAESRKSLVRKFSARYIVQWDYPGDFKERFSSPVENTSVRKNSKDETATYIISEDGSSQGKEIEKLRK</sequence>
<accession>A0A8T0KWI8</accession>
<proteinExistence type="predicted"/>
<reference evidence="1 2" key="1">
    <citation type="submission" date="2020-05" db="EMBL/GenBank/DDBJ databases">
        <title>Vigna angularis (adzuki bean) Var. LongXiaoDou No. 4 denovo assembly.</title>
        <authorList>
            <person name="Xiang H."/>
        </authorList>
    </citation>
    <scope>NUCLEOTIDE SEQUENCE [LARGE SCALE GENOMIC DNA]</scope>
    <source>
        <tissue evidence="1">Leaf</tissue>
    </source>
</reference>
<dbReference type="AlphaFoldDB" id="A0A8T0KWI8"/>
<dbReference type="PANTHER" id="PTHR45589">
    <property type="entry name" value="WD REPEAT DOMAIN 62, ISOFORM G"/>
    <property type="match status" value="1"/>
</dbReference>
<comment type="caution">
    <text evidence="1">The sequence shown here is derived from an EMBL/GenBank/DDBJ whole genome shotgun (WGS) entry which is preliminary data.</text>
</comment>
<dbReference type="InterPro" id="IPR015943">
    <property type="entry name" value="WD40/YVTN_repeat-like_dom_sf"/>
</dbReference>
<name>A0A8T0KWI8_PHAAN</name>
<dbReference type="InterPro" id="IPR011047">
    <property type="entry name" value="Quinoprotein_ADH-like_sf"/>
</dbReference>
<dbReference type="PANTHER" id="PTHR45589:SF1">
    <property type="entry name" value="WD REPEAT DOMAIN 62, ISOFORM G"/>
    <property type="match status" value="1"/>
</dbReference>
<protein>
    <recommendedName>
        <fullName evidence="3">Mitogen-activated protein kinase-binding protein 1</fullName>
    </recommendedName>
</protein>
<organism evidence="1 2">
    <name type="scientific">Phaseolus angularis</name>
    <name type="common">Azuki bean</name>
    <name type="synonym">Vigna angularis</name>
    <dbReference type="NCBI Taxonomy" id="3914"/>
    <lineage>
        <taxon>Eukaryota</taxon>
        <taxon>Viridiplantae</taxon>
        <taxon>Streptophyta</taxon>
        <taxon>Embryophyta</taxon>
        <taxon>Tracheophyta</taxon>
        <taxon>Spermatophyta</taxon>
        <taxon>Magnoliopsida</taxon>
        <taxon>eudicotyledons</taxon>
        <taxon>Gunneridae</taxon>
        <taxon>Pentapetalae</taxon>
        <taxon>rosids</taxon>
        <taxon>fabids</taxon>
        <taxon>Fabales</taxon>
        <taxon>Fabaceae</taxon>
        <taxon>Papilionoideae</taxon>
        <taxon>50 kb inversion clade</taxon>
        <taxon>NPAAA clade</taxon>
        <taxon>indigoferoid/millettioid clade</taxon>
        <taxon>Phaseoleae</taxon>
        <taxon>Vigna</taxon>
    </lineage>
</organism>